<feature type="compositionally biased region" description="Pro residues" evidence="1">
    <location>
        <begin position="186"/>
        <end position="195"/>
    </location>
</feature>
<dbReference type="InterPro" id="IPR050302">
    <property type="entry name" value="Rab_GAP_TBC_domain"/>
</dbReference>
<feature type="region of interest" description="Disordered" evidence="1">
    <location>
        <begin position="241"/>
        <end position="288"/>
    </location>
</feature>
<accession>A0AA40DJB5</accession>
<dbReference type="Proteomes" id="UP001172102">
    <property type="component" value="Unassembled WGS sequence"/>
</dbReference>
<feature type="region of interest" description="Disordered" evidence="1">
    <location>
        <begin position="897"/>
        <end position="916"/>
    </location>
</feature>
<dbReference type="Pfam" id="PF00566">
    <property type="entry name" value="RabGAP-TBC"/>
    <property type="match status" value="1"/>
</dbReference>
<dbReference type="FunFam" id="1.10.472.80:FF:000055">
    <property type="entry name" value="TBC domain-containing protein C1778.09"/>
    <property type="match status" value="1"/>
</dbReference>
<dbReference type="Gene3D" id="1.10.472.80">
    <property type="entry name" value="Ypt/Rab-GAP domain of gyp1p, domain 3"/>
    <property type="match status" value="1"/>
</dbReference>
<dbReference type="Gene3D" id="1.10.8.270">
    <property type="entry name" value="putative rabgap domain of human tbc1 domain family member 14 like domains"/>
    <property type="match status" value="1"/>
</dbReference>
<dbReference type="SUPFAM" id="SSF47923">
    <property type="entry name" value="Ypt/Rab-GAP domain of gyp1p"/>
    <property type="match status" value="2"/>
</dbReference>
<feature type="compositionally biased region" description="Polar residues" evidence="1">
    <location>
        <begin position="348"/>
        <end position="360"/>
    </location>
</feature>
<protein>
    <submittedName>
        <fullName evidence="3">Rab-GTPase-TBC domain-containing protein</fullName>
    </submittedName>
</protein>
<dbReference type="PANTHER" id="PTHR47219:SF9">
    <property type="entry name" value="GTPASE ACTIVATING PROTEIN AND CENTROSOME-ASSOCIATED, ISOFORM B"/>
    <property type="match status" value="1"/>
</dbReference>
<feature type="region of interest" description="Disordered" evidence="1">
    <location>
        <begin position="532"/>
        <end position="620"/>
    </location>
</feature>
<feature type="region of interest" description="Disordered" evidence="1">
    <location>
        <begin position="322"/>
        <end position="360"/>
    </location>
</feature>
<name>A0AA40DJB5_9PEZI</name>
<feature type="compositionally biased region" description="Low complexity" evidence="1">
    <location>
        <begin position="255"/>
        <end position="264"/>
    </location>
</feature>
<dbReference type="AlphaFoldDB" id="A0AA40DJB5"/>
<feature type="compositionally biased region" description="Low complexity" evidence="1">
    <location>
        <begin position="589"/>
        <end position="612"/>
    </location>
</feature>
<feature type="region of interest" description="Disordered" evidence="1">
    <location>
        <begin position="380"/>
        <end position="412"/>
    </location>
</feature>
<gene>
    <name evidence="3" type="ORF">B0H67DRAFT_649621</name>
</gene>
<organism evidence="3 4">
    <name type="scientific">Lasiosphaeris hirsuta</name>
    <dbReference type="NCBI Taxonomy" id="260670"/>
    <lineage>
        <taxon>Eukaryota</taxon>
        <taxon>Fungi</taxon>
        <taxon>Dikarya</taxon>
        <taxon>Ascomycota</taxon>
        <taxon>Pezizomycotina</taxon>
        <taxon>Sordariomycetes</taxon>
        <taxon>Sordariomycetidae</taxon>
        <taxon>Sordariales</taxon>
        <taxon>Lasiosphaeriaceae</taxon>
        <taxon>Lasiosphaeris</taxon>
    </lineage>
</organism>
<dbReference type="PROSITE" id="PS50086">
    <property type="entry name" value="TBC_RABGAP"/>
    <property type="match status" value="1"/>
</dbReference>
<dbReference type="PANTHER" id="PTHR47219">
    <property type="entry name" value="RAB GTPASE-ACTIVATING PROTEIN 1-LIKE"/>
    <property type="match status" value="1"/>
</dbReference>
<feature type="compositionally biased region" description="Basic and acidic residues" evidence="1">
    <location>
        <begin position="983"/>
        <end position="996"/>
    </location>
</feature>
<feature type="region of interest" description="Disordered" evidence="1">
    <location>
        <begin position="447"/>
        <end position="503"/>
    </location>
</feature>
<feature type="region of interest" description="Disordered" evidence="1">
    <location>
        <begin position="160"/>
        <end position="200"/>
    </location>
</feature>
<dbReference type="FunFam" id="1.10.8.270:FF:000023">
    <property type="entry name" value="TBC domain-containing protein C1778.09"/>
    <property type="match status" value="1"/>
</dbReference>
<dbReference type="SMART" id="SM00164">
    <property type="entry name" value="TBC"/>
    <property type="match status" value="1"/>
</dbReference>
<comment type="caution">
    <text evidence="3">The sequence shown here is derived from an EMBL/GenBank/DDBJ whole genome shotgun (WGS) entry which is preliminary data.</text>
</comment>
<evidence type="ECO:0000256" key="1">
    <source>
        <dbReference type="SAM" id="MobiDB-lite"/>
    </source>
</evidence>
<dbReference type="GO" id="GO:0031267">
    <property type="term" value="F:small GTPase binding"/>
    <property type="evidence" value="ECO:0007669"/>
    <property type="project" value="TreeGrafter"/>
</dbReference>
<evidence type="ECO:0000313" key="4">
    <source>
        <dbReference type="Proteomes" id="UP001172102"/>
    </source>
</evidence>
<keyword evidence="4" id="KW-1185">Reference proteome</keyword>
<feature type="compositionally biased region" description="Polar residues" evidence="1">
    <location>
        <begin position="161"/>
        <end position="183"/>
    </location>
</feature>
<evidence type="ECO:0000259" key="2">
    <source>
        <dbReference type="PROSITE" id="PS50086"/>
    </source>
</evidence>
<dbReference type="GO" id="GO:0005096">
    <property type="term" value="F:GTPase activator activity"/>
    <property type="evidence" value="ECO:0007669"/>
    <property type="project" value="TreeGrafter"/>
</dbReference>
<proteinExistence type="predicted"/>
<evidence type="ECO:0000313" key="3">
    <source>
        <dbReference type="EMBL" id="KAK0705275.1"/>
    </source>
</evidence>
<feature type="region of interest" description="Disordered" evidence="1">
    <location>
        <begin position="37"/>
        <end position="56"/>
    </location>
</feature>
<feature type="domain" description="Rab-GAP TBC" evidence="2">
    <location>
        <begin position="696"/>
        <end position="891"/>
    </location>
</feature>
<feature type="region of interest" description="Disordered" evidence="1">
    <location>
        <begin position="975"/>
        <end position="996"/>
    </location>
</feature>
<dbReference type="InterPro" id="IPR035969">
    <property type="entry name" value="Rab-GAP_TBC_sf"/>
</dbReference>
<dbReference type="InterPro" id="IPR000195">
    <property type="entry name" value="Rab-GAP-TBC_dom"/>
</dbReference>
<feature type="compositionally biased region" description="Acidic residues" evidence="1">
    <location>
        <begin position="452"/>
        <end position="462"/>
    </location>
</feature>
<dbReference type="EMBL" id="JAUKUA010000007">
    <property type="protein sequence ID" value="KAK0705275.1"/>
    <property type="molecule type" value="Genomic_DNA"/>
</dbReference>
<sequence length="996" mass="109775">MAPQRFPSVRHKPTIASRPAVRLAAFRDDTGLIALRYEQTKQAEPPIPLPPRNPLRLRTTTTATARPPPVSAPARTPAPAAVLPITIVPPPVAPPQEQHPLFRTQHEPQPQADDWKRDSGLATVSSSITLREEYDEVSYTYQKILDDIADAPSVYPVDEQVASSPAPSLPATTVPLSKSTVSHSPASPPLAPSPTPTRAASLTKKLGKTFSIRSTSARRLRKKTLSEATNAEIDIDITKDKAASSDAQVVTMRDSPSNSSSSSNKTPPRARSPSAKKDDAARTSQTMELDFTPITTSIPEDSLWDQFSDLSFSKRGSIMFGGESPLSQFPMTKPRGGSATPLADEPATGSNAPDTASNAPVDTATIAATSTTAIAATLRVESGATTATPSDATTETSPAPAHENSPSVPSIRVVSMDVERESQKVRSLYESGDSLSWQDGGRISFCERLEPTEEVPSDEEENVVSPRRPNPRSDILSTSDLNPMHTPPITTPRSVSSLSLRRDSQVRKDYERAGGLEDWEDVNGADVDRYGFINQRRPVSRPETPDPRPPPFPGKKRNVLTKRPGSAYSSPPQGLRPPSRKVSARSLNTFTSELSTTSRRSARSSIRSATNRLPHNRDRRWMDEAGDMLAQHPGLMDIDEDAKAGKSAEATKRKEAERTEKWRRMAKVIKKGEDGQGMDFEFDAQNPKVIERTWKGIPDCWRAAAWHSFLVASAKTWKGTDETDEQLMAQFRRLQDVASSDDVQIDLDVPRTINGHIMFRKRYRGGQRLLFRVLHAISLYFPGTGYVQGMASLAATLLCYYDEEHCFVMMVRMWRYRGLERLYEPGFAGLMTTLNDFETKWLAGRRDVATKLAELGIDATAYGTRWYLTLFNLSIPFPAQLRVWDVFMLLGECLPEGASPPGSSSTQKGEVGSGRSSAKGLDVLHATSAALVHALRDVLLDSDFENAMKALTAWIPIKDEDLLMNVARAEWRRHRLAQGPLGRRKEKEKDKQKEKA</sequence>
<reference evidence="3" key="1">
    <citation type="submission" date="2023-06" db="EMBL/GenBank/DDBJ databases">
        <title>Genome-scale phylogeny and comparative genomics of the fungal order Sordariales.</title>
        <authorList>
            <consortium name="Lawrence Berkeley National Laboratory"/>
            <person name="Hensen N."/>
            <person name="Bonometti L."/>
            <person name="Westerberg I."/>
            <person name="Brannstrom I.O."/>
            <person name="Guillou S."/>
            <person name="Cros-Aarteil S."/>
            <person name="Calhoun S."/>
            <person name="Haridas S."/>
            <person name="Kuo A."/>
            <person name="Mondo S."/>
            <person name="Pangilinan J."/>
            <person name="Riley R."/>
            <person name="Labutti K."/>
            <person name="Andreopoulos B."/>
            <person name="Lipzen A."/>
            <person name="Chen C."/>
            <person name="Yanf M."/>
            <person name="Daum C."/>
            <person name="Ng V."/>
            <person name="Clum A."/>
            <person name="Steindorff A."/>
            <person name="Ohm R."/>
            <person name="Martin F."/>
            <person name="Silar P."/>
            <person name="Natvig D."/>
            <person name="Lalanne C."/>
            <person name="Gautier V."/>
            <person name="Ament-Velasquez S.L."/>
            <person name="Kruys A."/>
            <person name="Hutchinson M.I."/>
            <person name="Powell A.J."/>
            <person name="Barry K."/>
            <person name="Miller A.N."/>
            <person name="Grigoriev I.V."/>
            <person name="Debuchy R."/>
            <person name="Gladieux P."/>
            <person name="Thoren M.H."/>
            <person name="Johannesson H."/>
        </authorList>
    </citation>
    <scope>NUCLEOTIDE SEQUENCE</scope>
    <source>
        <strain evidence="3">SMH4607-1</strain>
    </source>
</reference>
<feature type="compositionally biased region" description="Low complexity" evidence="1">
    <location>
        <begin position="380"/>
        <end position="401"/>
    </location>
</feature>